<dbReference type="NCBIfam" id="TIGR00420">
    <property type="entry name" value="trmU"/>
    <property type="match status" value="1"/>
</dbReference>
<feature type="site" description="Interaction with tRNA" evidence="9">
    <location>
        <position position="175"/>
    </location>
</feature>
<dbReference type="HAMAP" id="MF_00144">
    <property type="entry name" value="tRNA_thiouridyl_MnmA"/>
    <property type="match status" value="1"/>
</dbReference>
<dbReference type="PANTHER" id="PTHR11933">
    <property type="entry name" value="TRNA 5-METHYLAMINOMETHYL-2-THIOURIDYLATE -METHYLTRANSFERASE"/>
    <property type="match status" value="1"/>
</dbReference>
<evidence type="ECO:0000256" key="9">
    <source>
        <dbReference type="HAMAP-Rule" id="MF_00144"/>
    </source>
</evidence>
<dbReference type="PATRIC" id="fig|1618429.3.peg.1231"/>
<dbReference type="Pfam" id="PF20258">
    <property type="entry name" value="tRNA_Me_trans_C"/>
    <property type="match status" value="1"/>
</dbReference>
<dbReference type="GO" id="GO:0005737">
    <property type="term" value="C:cytoplasm"/>
    <property type="evidence" value="ECO:0007669"/>
    <property type="project" value="UniProtKB-SubCell"/>
</dbReference>
<dbReference type="PANTHER" id="PTHR11933:SF5">
    <property type="entry name" value="MITOCHONDRIAL TRNA-SPECIFIC 2-THIOURIDYLASE 1"/>
    <property type="match status" value="1"/>
</dbReference>
<comment type="function">
    <text evidence="9">Catalyzes the 2-thiolation of uridine at the wobble position (U34) of tRNA, leading to the formation of s(2)U34.</text>
</comment>
<evidence type="ECO:0000256" key="4">
    <source>
        <dbReference type="ARBA" id="ARBA00022741"/>
    </source>
</evidence>
<dbReference type="Gene3D" id="2.30.30.280">
    <property type="entry name" value="Adenine nucleotide alpha hydrolases-like domains"/>
    <property type="match status" value="1"/>
</dbReference>
<dbReference type="InterPro" id="IPR004506">
    <property type="entry name" value="MnmA-like"/>
</dbReference>
<dbReference type="Gene3D" id="2.40.30.10">
    <property type="entry name" value="Translation factors"/>
    <property type="match status" value="1"/>
</dbReference>
<keyword evidence="4 9" id="KW-0547">Nucleotide-binding</keyword>
<evidence type="ECO:0000256" key="7">
    <source>
        <dbReference type="ARBA" id="ARBA00023157"/>
    </source>
</evidence>
<feature type="binding site" evidence="9">
    <location>
        <position position="174"/>
    </location>
    <ligand>
        <name>ATP</name>
        <dbReference type="ChEBI" id="CHEBI:30616"/>
    </ligand>
</feature>
<reference evidence="12 13" key="1">
    <citation type="journal article" date="2015" name="Nature">
        <title>rRNA introns, odd ribosomes, and small enigmatic genomes across a large radiation of phyla.</title>
        <authorList>
            <person name="Brown C.T."/>
            <person name="Hug L.A."/>
            <person name="Thomas B.C."/>
            <person name="Sharon I."/>
            <person name="Castelle C.J."/>
            <person name="Singh A."/>
            <person name="Wilkins M.J."/>
            <person name="Williams K.H."/>
            <person name="Banfield J.F."/>
        </authorList>
    </citation>
    <scope>NUCLEOTIDE SEQUENCE [LARGE SCALE GENOMIC DNA]</scope>
</reference>
<feature type="site" description="Interaction with tRNA" evidence="9">
    <location>
        <position position="414"/>
    </location>
</feature>
<feature type="binding site" evidence="9">
    <location>
        <begin position="36"/>
        <end position="43"/>
    </location>
    <ligand>
        <name>ATP</name>
        <dbReference type="ChEBI" id="CHEBI:30616"/>
    </ligand>
</feature>
<evidence type="ECO:0000259" key="11">
    <source>
        <dbReference type="Pfam" id="PF20259"/>
    </source>
</evidence>
<evidence type="ECO:0000259" key="10">
    <source>
        <dbReference type="Pfam" id="PF20258"/>
    </source>
</evidence>
<evidence type="ECO:0000256" key="8">
    <source>
        <dbReference type="ARBA" id="ARBA00051542"/>
    </source>
</evidence>
<comment type="caution">
    <text evidence="9">Lacks conserved residue(s) required for the propagation of feature annotation.</text>
</comment>
<evidence type="ECO:0000313" key="12">
    <source>
        <dbReference type="EMBL" id="KKS11067.1"/>
    </source>
</evidence>
<dbReference type="InterPro" id="IPR014729">
    <property type="entry name" value="Rossmann-like_a/b/a_fold"/>
</dbReference>
<keyword evidence="3 9" id="KW-0819">tRNA processing</keyword>
<comment type="catalytic activity">
    <reaction evidence="8 9">
        <text>S-sulfanyl-L-cysteinyl-[protein] + uridine(34) in tRNA + AH2 + ATP = 2-thiouridine(34) in tRNA + L-cysteinyl-[protein] + A + AMP + diphosphate + H(+)</text>
        <dbReference type="Rhea" id="RHEA:47032"/>
        <dbReference type="Rhea" id="RHEA-COMP:10131"/>
        <dbReference type="Rhea" id="RHEA-COMP:11726"/>
        <dbReference type="Rhea" id="RHEA-COMP:11727"/>
        <dbReference type="Rhea" id="RHEA-COMP:11728"/>
        <dbReference type="ChEBI" id="CHEBI:13193"/>
        <dbReference type="ChEBI" id="CHEBI:15378"/>
        <dbReference type="ChEBI" id="CHEBI:17499"/>
        <dbReference type="ChEBI" id="CHEBI:29950"/>
        <dbReference type="ChEBI" id="CHEBI:30616"/>
        <dbReference type="ChEBI" id="CHEBI:33019"/>
        <dbReference type="ChEBI" id="CHEBI:61963"/>
        <dbReference type="ChEBI" id="CHEBI:65315"/>
        <dbReference type="ChEBI" id="CHEBI:87170"/>
        <dbReference type="ChEBI" id="CHEBI:456215"/>
        <dbReference type="EC" id="2.8.1.13"/>
    </reaction>
</comment>
<dbReference type="SUPFAM" id="SSF52402">
    <property type="entry name" value="Adenine nucleotide alpha hydrolases-like"/>
    <property type="match status" value="1"/>
</dbReference>
<keyword evidence="1 9" id="KW-0820">tRNA-binding</keyword>
<proteinExistence type="inferred from homology"/>
<keyword evidence="5 9" id="KW-0067">ATP-binding</keyword>
<comment type="caution">
    <text evidence="12">The sequence shown here is derived from an EMBL/GenBank/DDBJ whole genome shotgun (WGS) entry which is preliminary data.</text>
</comment>
<evidence type="ECO:0000256" key="5">
    <source>
        <dbReference type="ARBA" id="ARBA00022840"/>
    </source>
</evidence>
<comment type="similarity">
    <text evidence="9">Belongs to the MnmA/TRMU family.</text>
</comment>
<feature type="domain" description="tRNA-specific 2-thiouridylase MnmA-like C-terminal" evidence="10">
    <location>
        <begin position="356"/>
        <end position="430"/>
    </location>
</feature>
<dbReference type="AlphaFoldDB" id="A0A0G0WGB3"/>
<evidence type="ECO:0000256" key="1">
    <source>
        <dbReference type="ARBA" id="ARBA00022555"/>
    </source>
</evidence>
<dbReference type="EMBL" id="LCBN01000085">
    <property type="protein sequence ID" value="KKS11067.1"/>
    <property type="molecule type" value="Genomic_DNA"/>
</dbReference>
<comment type="subcellular location">
    <subcellularLocation>
        <location evidence="9">Cytoplasm</location>
    </subcellularLocation>
</comment>
<dbReference type="EC" id="2.8.1.13" evidence="9"/>
<feature type="domain" description="tRNA-specific 2-thiouridylase MnmA-like central" evidence="11">
    <location>
        <begin position="277"/>
        <end position="343"/>
    </location>
</feature>
<dbReference type="Proteomes" id="UP000034753">
    <property type="component" value="Unassembled WGS sequence"/>
</dbReference>
<dbReference type="NCBIfam" id="NF001138">
    <property type="entry name" value="PRK00143.1"/>
    <property type="match status" value="1"/>
</dbReference>
<feature type="binding site" evidence="9">
    <location>
        <position position="80"/>
    </location>
    <ligand>
        <name>ATP</name>
        <dbReference type="ChEBI" id="CHEBI:30616"/>
    </ligand>
</feature>
<keyword evidence="9" id="KW-0963">Cytoplasm</keyword>
<dbReference type="Pfam" id="PF20259">
    <property type="entry name" value="tRNA_Me_trans_M"/>
    <property type="match status" value="1"/>
</dbReference>
<evidence type="ECO:0000256" key="6">
    <source>
        <dbReference type="ARBA" id="ARBA00022884"/>
    </source>
</evidence>
<evidence type="ECO:0000313" key="13">
    <source>
        <dbReference type="Proteomes" id="UP000034753"/>
    </source>
</evidence>
<dbReference type="GO" id="GO:0002143">
    <property type="term" value="P:tRNA wobble position uridine thiolation"/>
    <property type="evidence" value="ECO:0007669"/>
    <property type="project" value="TreeGrafter"/>
</dbReference>
<keyword evidence="7" id="KW-1015">Disulfide bond</keyword>
<gene>
    <name evidence="9" type="primary">mnmA</name>
    <name evidence="12" type="ORF">UU67_C0085G0002</name>
</gene>
<accession>A0A0G0WGB3</accession>
<dbReference type="Gene3D" id="3.40.50.620">
    <property type="entry name" value="HUPs"/>
    <property type="match status" value="1"/>
</dbReference>
<keyword evidence="6 9" id="KW-0694">RNA-binding</keyword>
<dbReference type="InterPro" id="IPR023382">
    <property type="entry name" value="MnmA-like_central_sf"/>
</dbReference>
<sequence>MKAKKTVFVGIPQVVEQSSLRGKSGGVVGKKTVFVGMSGGVDSSVAAALLKQAKPNNFSKLFGRPTPKGFRGYLVIGIFIKIEIGGDCSWRQERRSAFTAAAILDIPLYTIDLSKEYEQAVVDYMLAEYRAGRTPNPDVMCNQQIKFGAFYDWAIKTRIDADKTQINADFIATGHYARVERTRELSMINSQFTNSKIKDIENSLEIENCKLKIPKDLIKDQTYFLYAIDREKLAKILFPLGDLKKDEVRKLAKKFGLPNADKPDSQGLCFVGDFDFKKFLREKIGVKKGEVKNEQGEVIGEHDGVYLFTIGERHGFTIYQHSNDEKPYYIVTKDLANNVLTVSTTPLSGSSEEVGEIALEKVNWLVTVKPTTAKIYHARLRHRGALTACQLREGEKGEWRVIFTEPITSPAPGQSVVIYDGDVCLGGGVIK</sequence>
<dbReference type="CDD" id="cd01998">
    <property type="entry name" value="MnmA_TRMU-like"/>
    <property type="match status" value="1"/>
</dbReference>
<dbReference type="GO" id="GO:0103016">
    <property type="term" value="F:tRNA-uridine 2-sulfurtransferase activity"/>
    <property type="evidence" value="ECO:0007669"/>
    <property type="project" value="UniProtKB-EC"/>
</dbReference>
<name>A0A0G0WGB3_9BACT</name>
<evidence type="ECO:0000256" key="2">
    <source>
        <dbReference type="ARBA" id="ARBA00022679"/>
    </source>
</evidence>
<evidence type="ECO:0000256" key="3">
    <source>
        <dbReference type="ARBA" id="ARBA00022694"/>
    </source>
</evidence>
<dbReference type="GO" id="GO:0000049">
    <property type="term" value="F:tRNA binding"/>
    <property type="evidence" value="ECO:0007669"/>
    <property type="project" value="UniProtKB-KW"/>
</dbReference>
<dbReference type="InterPro" id="IPR046884">
    <property type="entry name" value="MnmA-like_central"/>
</dbReference>
<dbReference type="GO" id="GO:0005524">
    <property type="term" value="F:ATP binding"/>
    <property type="evidence" value="ECO:0007669"/>
    <property type="project" value="UniProtKB-KW"/>
</dbReference>
<protein>
    <recommendedName>
        <fullName evidence="9">tRNA-specific 2-thiouridylase MnmA</fullName>
        <ecNumber evidence="9">2.8.1.13</ecNumber>
    </recommendedName>
</protein>
<feature type="active site" description="Cysteine persulfide intermediate" evidence="9">
    <location>
        <position position="269"/>
    </location>
</feature>
<keyword evidence="2 9" id="KW-0808">Transferase</keyword>
<dbReference type="Pfam" id="PF03054">
    <property type="entry name" value="tRNA_Me_trans"/>
    <property type="match status" value="1"/>
</dbReference>
<feature type="region of interest" description="Interaction with target base in tRNA" evidence="9">
    <location>
        <begin position="136"/>
        <end position="138"/>
    </location>
</feature>
<organism evidence="12 13">
    <name type="scientific">Candidatus Daviesbacteria bacterium GW2011_GWB1_41_5</name>
    <dbReference type="NCBI Taxonomy" id="1618429"/>
    <lineage>
        <taxon>Bacteria</taxon>
        <taxon>Candidatus Daviesiibacteriota</taxon>
    </lineage>
</organism>
<feature type="active site" description="Nucleophile" evidence="9">
    <location>
        <position position="141"/>
    </location>
</feature>
<feature type="region of interest" description="Interaction with tRNA" evidence="9">
    <location>
        <begin position="219"/>
        <end position="221"/>
    </location>
</feature>
<dbReference type="InterPro" id="IPR046885">
    <property type="entry name" value="MnmA-like_C"/>
</dbReference>